<organism evidence="5 6">
    <name type="scientific">Vespula vulgaris</name>
    <name type="common">Yellow jacket</name>
    <name type="synonym">Wasp</name>
    <dbReference type="NCBI Taxonomy" id="7454"/>
    <lineage>
        <taxon>Eukaryota</taxon>
        <taxon>Metazoa</taxon>
        <taxon>Ecdysozoa</taxon>
        <taxon>Arthropoda</taxon>
        <taxon>Hexapoda</taxon>
        <taxon>Insecta</taxon>
        <taxon>Pterygota</taxon>
        <taxon>Neoptera</taxon>
        <taxon>Endopterygota</taxon>
        <taxon>Hymenoptera</taxon>
        <taxon>Apocrita</taxon>
        <taxon>Aculeata</taxon>
        <taxon>Vespoidea</taxon>
        <taxon>Vespidae</taxon>
        <taxon>Vespinae</taxon>
        <taxon>Vespula</taxon>
    </lineage>
</organism>
<dbReference type="GO" id="GO:0044325">
    <property type="term" value="F:transmembrane transporter binding"/>
    <property type="evidence" value="ECO:0007669"/>
    <property type="project" value="TreeGrafter"/>
</dbReference>
<dbReference type="PANTHER" id="PTHR12157">
    <property type="entry name" value="REGULATING SYNAPTIC MEMBRANE EXOCYTOSIS PROTEIN"/>
    <property type="match status" value="1"/>
</dbReference>
<comment type="caution">
    <text evidence="5">The sequence shown here is derived from an EMBL/GenBank/DDBJ whole genome shotgun (WGS) entry which is preliminary data.</text>
</comment>
<dbReference type="Proteomes" id="UP000614350">
    <property type="component" value="Unassembled WGS sequence"/>
</dbReference>
<dbReference type="GO" id="GO:0042734">
    <property type="term" value="C:presynaptic membrane"/>
    <property type="evidence" value="ECO:0007669"/>
    <property type="project" value="TreeGrafter"/>
</dbReference>
<sequence length="274" mass="27878">MLVLGGGVGGSGGIHGRVGGSSGTGVGSSGTGGIGGGSGSGGIGVAGIGVAGVAGAGSGGGSGGGGGGSGSGTIISELRVVAFSNRKRNSTPSSIQRETGQLRDFIEDLGPAQVVGRQALGAGYLGAIQLSLSQTKGYLEVEIIRAKDLKTKFGSKGIPAPYVKVYLVNGKKCIEKAKTSTARKTLDPFYQESLAFRENFRGCILQVTVWGDYGRFEGKKVFMGVAQIVLDDLNLNQMVFGWYKLFDATLLVSGPSTLALSRRSSATSLESCKI</sequence>
<dbReference type="PROSITE" id="PS50004">
    <property type="entry name" value="C2"/>
    <property type="match status" value="1"/>
</dbReference>
<evidence type="ECO:0000259" key="4">
    <source>
        <dbReference type="PROSITE" id="PS50004"/>
    </source>
</evidence>
<dbReference type="InterPro" id="IPR000008">
    <property type="entry name" value="C2_dom"/>
</dbReference>
<dbReference type="AlphaFoldDB" id="A0A834KIK3"/>
<dbReference type="Gene3D" id="2.60.40.150">
    <property type="entry name" value="C2 domain"/>
    <property type="match status" value="1"/>
</dbReference>
<dbReference type="SMART" id="SM00239">
    <property type="entry name" value="C2"/>
    <property type="match status" value="1"/>
</dbReference>
<comment type="subcellular location">
    <subcellularLocation>
        <location evidence="2">Synapse</location>
    </subcellularLocation>
</comment>
<dbReference type="GO" id="GO:0048791">
    <property type="term" value="P:calcium ion-regulated exocytosis of neurotransmitter"/>
    <property type="evidence" value="ECO:0007669"/>
    <property type="project" value="TreeGrafter"/>
</dbReference>
<dbReference type="SUPFAM" id="SSF49562">
    <property type="entry name" value="C2 domain (Calcium/lipid-binding domain, CaLB)"/>
    <property type="match status" value="1"/>
</dbReference>
<keyword evidence="6" id="KW-1185">Reference proteome</keyword>
<name>A0A834KIK3_VESVU</name>
<dbReference type="EMBL" id="JACSEA010000002">
    <property type="protein sequence ID" value="KAF7408654.1"/>
    <property type="molecule type" value="Genomic_DNA"/>
</dbReference>
<protein>
    <recommendedName>
        <fullName evidence="4">C2 domain-containing protein</fullName>
    </recommendedName>
</protein>
<dbReference type="InterPro" id="IPR035892">
    <property type="entry name" value="C2_domain_sf"/>
</dbReference>
<dbReference type="GO" id="GO:0048788">
    <property type="term" value="C:cytoskeleton of presynaptic active zone"/>
    <property type="evidence" value="ECO:0007669"/>
    <property type="project" value="TreeGrafter"/>
</dbReference>
<evidence type="ECO:0000313" key="5">
    <source>
        <dbReference type="EMBL" id="KAF7408654.1"/>
    </source>
</evidence>
<feature type="region of interest" description="Disordered" evidence="3">
    <location>
        <begin position="13"/>
        <end position="32"/>
    </location>
</feature>
<dbReference type="InterPro" id="IPR039032">
    <property type="entry name" value="Rim-like"/>
</dbReference>
<evidence type="ECO:0000313" key="6">
    <source>
        <dbReference type="Proteomes" id="UP000614350"/>
    </source>
</evidence>
<dbReference type="PANTHER" id="PTHR12157:SF21">
    <property type="entry name" value="RAB3 INTERACTING MOLECULE, ISOFORM F"/>
    <property type="match status" value="1"/>
</dbReference>
<dbReference type="GO" id="GO:0050806">
    <property type="term" value="P:positive regulation of synaptic transmission"/>
    <property type="evidence" value="ECO:0007669"/>
    <property type="project" value="TreeGrafter"/>
</dbReference>
<keyword evidence="1" id="KW-0770">Synapse</keyword>
<dbReference type="FunFam" id="2.60.40.150:FF:000188">
    <property type="entry name" value="Uncharacterized protein, isoform D"/>
    <property type="match status" value="1"/>
</dbReference>
<proteinExistence type="predicted"/>
<gene>
    <name evidence="5" type="ORF">HZH66_003191</name>
</gene>
<accession>A0A834KIK3</accession>
<evidence type="ECO:0000256" key="2">
    <source>
        <dbReference type="ARBA" id="ARBA00034103"/>
    </source>
</evidence>
<dbReference type="GO" id="GO:0048167">
    <property type="term" value="P:regulation of synaptic plasticity"/>
    <property type="evidence" value="ECO:0007669"/>
    <property type="project" value="TreeGrafter"/>
</dbReference>
<dbReference type="Pfam" id="PF00168">
    <property type="entry name" value="C2"/>
    <property type="match status" value="1"/>
</dbReference>
<evidence type="ECO:0000256" key="3">
    <source>
        <dbReference type="SAM" id="MobiDB-lite"/>
    </source>
</evidence>
<dbReference type="GO" id="GO:0042391">
    <property type="term" value="P:regulation of membrane potential"/>
    <property type="evidence" value="ECO:0007669"/>
    <property type="project" value="TreeGrafter"/>
</dbReference>
<feature type="domain" description="C2" evidence="4">
    <location>
        <begin position="124"/>
        <end position="243"/>
    </location>
</feature>
<evidence type="ECO:0000256" key="1">
    <source>
        <dbReference type="ARBA" id="ARBA00023018"/>
    </source>
</evidence>
<reference evidence="5" key="1">
    <citation type="journal article" date="2020" name="G3 (Bethesda)">
        <title>High-Quality Assemblies for Three Invasive Social Wasps from the &lt;i&gt;Vespula&lt;/i&gt; Genus.</title>
        <authorList>
            <person name="Harrop T.W.R."/>
            <person name="Guhlin J."/>
            <person name="McLaughlin G.M."/>
            <person name="Permina E."/>
            <person name="Stockwell P."/>
            <person name="Gilligan J."/>
            <person name="Le Lec M.F."/>
            <person name="Gruber M.A.M."/>
            <person name="Quinn O."/>
            <person name="Lovegrove M."/>
            <person name="Duncan E.J."/>
            <person name="Remnant E.J."/>
            <person name="Van Eeckhoven J."/>
            <person name="Graham B."/>
            <person name="Knapp R.A."/>
            <person name="Langford K.W."/>
            <person name="Kronenberg Z."/>
            <person name="Press M.O."/>
            <person name="Eacker S.M."/>
            <person name="Wilson-Rankin E.E."/>
            <person name="Purcell J."/>
            <person name="Lester P.J."/>
            <person name="Dearden P.K."/>
        </authorList>
    </citation>
    <scope>NUCLEOTIDE SEQUENCE</scope>
    <source>
        <strain evidence="5">Marl-1</strain>
    </source>
</reference>
<dbReference type="GO" id="GO:0031267">
    <property type="term" value="F:small GTPase binding"/>
    <property type="evidence" value="ECO:0007669"/>
    <property type="project" value="InterPro"/>
</dbReference>